<proteinExistence type="predicted"/>
<protein>
    <submittedName>
        <fullName evidence="1">Uncharacterized protein</fullName>
    </submittedName>
</protein>
<dbReference type="Proteomes" id="UP001162501">
    <property type="component" value="Chromosome 24"/>
</dbReference>
<gene>
    <name evidence="1" type="ORF">MRATA1EN22A_LOCUS14126</name>
</gene>
<name>A0AC59Z5X6_RANTA</name>
<dbReference type="EMBL" id="OX596108">
    <property type="protein sequence ID" value="CAN0237317.1"/>
    <property type="molecule type" value="Genomic_DNA"/>
</dbReference>
<accession>A0AC59Z5X6</accession>
<sequence>MGNSIIYSAGPTRRCQVPALLPWKELVAPPIERLIAKLYSRRTALPCGQGLRTSLLPKDQEFPPLRGRREQLGACSPFLPQQEPNSPSAERRGTPSPCGWLPVPHLRSLLGRASLSPLPTRLQGAAGKTAIFCLATPSPPWGKGRGNPHRHLQSPPAPGTETDVVRPSRVTRRHPLPGQGEGHLSSADVNWRAAETLPPPAAITSETKTSPSPSRAPPLFVSSTRSTLGCSGLLVGGEGCRPVKPRDEFS</sequence>
<reference evidence="1" key="2">
    <citation type="submission" date="2025-03" db="EMBL/GenBank/DDBJ databases">
        <authorList>
            <consortium name="ELIXIR-Norway"/>
            <consortium name="Elixir Norway"/>
        </authorList>
    </citation>
    <scope>NUCLEOTIDE SEQUENCE</scope>
</reference>
<evidence type="ECO:0000313" key="1">
    <source>
        <dbReference type="EMBL" id="CAN0237317.1"/>
    </source>
</evidence>
<reference evidence="1" key="1">
    <citation type="submission" date="2023-05" db="EMBL/GenBank/DDBJ databases">
        <authorList>
            <consortium name="ELIXIR-Norway"/>
        </authorList>
    </citation>
    <scope>NUCLEOTIDE SEQUENCE</scope>
</reference>
<evidence type="ECO:0000313" key="2">
    <source>
        <dbReference type="Proteomes" id="UP001162501"/>
    </source>
</evidence>
<organism evidence="1 2">
    <name type="scientific">Rangifer tarandus platyrhynchus</name>
    <name type="common">Svalbard reindeer</name>
    <dbReference type="NCBI Taxonomy" id="3082113"/>
    <lineage>
        <taxon>Eukaryota</taxon>
        <taxon>Metazoa</taxon>
        <taxon>Chordata</taxon>
        <taxon>Craniata</taxon>
        <taxon>Vertebrata</taxon>
        <taxon>Euteleostomi</taxon>
        <taxon>Mammalia</taxon>
        <taxon>Eutheria</taxon>
        <taxon>Laurasiatheria</taxon>
        <taxon>Artiodactyla</taxon>
        <taxon>Ruminantia</taxon>
        <taxon>Pecora</taxon>
        <taxon>Cervidae</taxon>
        <taxon>Odocoileinae</taxon>
        <taxon>Rangifer</taxon>
    </lineage>
</organism>